<sequence>MLEFGGRNRRVIDNIEQPPAAYRTPLRKPAWKTHDPKCPYSEAIQSRKTLHKHKRHLVSGFYGFPATRYDCTARLKIDDCDVFSGCEGCYQSSGKPGLKRTLLVHHETMECFLLPVVFSAGRGTSLATNILNFRRNRPIVDSLKAAAMIVVGATRQTMRR</sequence>
<dbReference type="RefSeq" id="XP_060426500.1">
    <property type="nucleotide sequence ID" value="XM_060572704.1"/>
</dbReference>
<evidence type="ECO:0000313" key="2">
    <source>
        <dbReference type="Proteomes" id="UP001224890"/>
    </source>
</evidence>
<comment type="caution">
    <text evidence="1">The sequence shown here is derived from an EMBL/GenBank/DDBJ whole genome shotgun (WGS) entry which is preliminary data.</text>
</comment>
<dbReference type="EMBL" id="JAHMHR010000037">
    <property type="protein sequence ID" value="KAK1672497.1"/>
    <property type="molecule type" value="Genomic_DNA"/>
</dbReference>
<name>A0AAJ0AHL0_9PEZI</name>
<proteinExistence type="predicted"/>
<keyword evidence="2" id="KW-1185">Reference proteome</keyword>
<organism evidence="1 2">
    <name type="scientific">Colletotrichum godetiae</name>
    <dbReference type="NCBI Taxonomy" id="1209918"/>
    <lineage>
        <taxon>Eukaryota</taxon>
        <taxon>Fungi</taxon>
        <taxon>Dikarya</taxon>
        <taxon>Ascomycota</taxon>
        <taxon>Pezizomycotina</taxon>
        <taxon>Sordariomycetes</taxon>
        <taxon>Hypocreomycetidae</taxon>
        <taxon>Glomerellales</taxon>
        <taxon>Glomerellaceae</taxon>
        <taxon>Colletotrichum</taxon>
        <taxon>Colletotrichum acutatum species complex</taxon>
    </lineage>
</organism>
<accession>A0AAJ0AHL0</accession>
<reference evidence="1" key="1">
    <citation type="submission" date="2021-06" db="EMBL/GenBank/DDBJ databases">
        <title>Comparative genomics, transcriptomics and evolutionary studies reveal genomic signatures of adaptation to plant cell wall in hemibiotrophic fungi.</title>
        <authorList>
            <consortium name="DOE Joint Genome Institute"/>
            <person name="Baroncelli R."/>
            <person name="Diaz J.F."/>
            <person name="Benocci T."/>
            <person name="Peng M."/>
            <person name="Battaglia E."/>
            <person name="Haridas S."/>
            <person name="Andreopoulos W."/>
            <person name="Labutti K."/>
            <person name="Pangilinan J."/>
            <person name="Floch G.L."/>
            <person name="Makela M.R."/>
            <person name="Henrissat B."/>
            <person name="Grigoriev I.V."/>
            <person name="Crouch J.A."/>
            <person name="De Vries R.P."/>
            <person name="Sukno S.A."/>
            <person name="Thon M.R."/>
        </authorList>
    </citation>
    <scope>NUCLEOTIDE SEQUENCE</scope>
    <source>
        <strain evidence="1">CBS 193.32</strain>
    </source>
</reference>
<evidence type="ECO:0000313" key="1">
    <source>
        <dbReference type="EMBL" id="KAK1672497.1"/>
    </source>
</evidence>
<dbReference type="GeneID" id="85457230"/>
<gene>
    <name evidence="1" type="ORF">BDP55DRAFT_634768</name>
</gene>
<protein>
    <submittedName>
        <fullName evidence="1">Uncharacterized protein</fullName>
    </submittedName>
</protein>
<dbReference type="Proteomes" id="UP001224890">
    <property type="component" value="Unassembled WGS sequence"/>
</dbReference>
<dbReference type="AlphaFoldDB" id="A0AAJ0AHL0"/>